<dbReference type="PANTHER" id="PTHR43877">
    <property type="entry name" value="AMINOALKYLPHOSPHONATE N-ACETYLTRANSFERASE-RELATED-RELATED"/>
    <property type="match status" value="1"/>
</dbReference>
<sequence length="180" mass="18836">MHIAPLTAADLPAYQPLMLHAYAAAADAFTSTAEERAAAPEAWWLQRVADPAGLGRAFGAFDDAGRLVGTVSVEFSAKPKTRHKALVIGMFVREAARGQGLGRRLLQAALDEAAARPGVFLVTLTVTEGNAPALALYRGAGFTVFGTEPLAIATPQGYRGKVHMVRQLADPPPLPAPPGA</sequence>
<dbReference type="Gene3D" id="3.40.630.30">
    <property type="match status" value="1"/>
</dbReference>
<dbReference type="STRING" id="1547922.ISF6_0579"/>
<gene>
    <name evidence="4" type="ORF">ISF6_0579</name>
</gene>
<organism evidence="4 5">
    <name type="scientific">Piscinibacter sakaiensis</name>
    <name type="common">Ideonella sakaiensis</name>
    <dbReference type="NCBI Taxonomy" id="1547922"/>
    <lineage>
        <taxon>Bacteria</taxon>
        <taxon>Pseudomonadati</taxon>
        <taxon>Pseudomonadota</taxon>
        <taxon>Betaproteobacteria</taxon>
        <taxon>Burkholderiales</taxon>
        <taxon>Sphaerotilaceae</taxon>
        <taxon>Piscinibacter</taxon>
    </lineage>
</organism>
<evidence type="ECO:0000313" key="4">
    <source>
        <dbReference type="EMBL" id="GAP35014.1"/>
    </source>
</evidence>
<dbReference type="InterPro" id="IPR000182">
    <property type="entry name" value="GNAT_dom"/>
</dbReference>
<keyword evidence="1 4" id="KW-0808">Transferase</keyword>
<reference evidence="5" key="1">
    <citation type="submission" date="2015-07" db="EMBL/GenBank/DDBJ databases">
        <title>Discovery of a poly(ethylene terephthalate assimilation.</title>
        <authorList>
            <person name="Yoshida S."/>
            <person name="Hiraga K."/>
            <person name="Takehana T."/>
            <person name="Taniguchi I."/>
            <person name="Yamaji H."/>
            <person name="Maeda Y."/>
            <person name="Toyohara K."/>
            <person name="Miyamoto K."/>
            <person name="Kimura Y."/>
            <person name="Oda K."/>
        </authorList>
    </citation>
    <scope>NUCLEOTIDE SEQUENCE [LARGE SCALE GENOMIC DNA]</scope>
    <source>
        <strain evidence="5">NBRC 110686 / TISTR 2288 / 201-F6</strain>
    </source>
</reference>
<feature type="domain" description="N-acetyltransferase" evidence="3">
    <location>
        <begin position="1"/>
        <end position="169"/>
    </location>
</feature>
<evidence type="ECO:0000259" key="3">
    <source>
        <dbReference type="PROSITE" id="PS51186"/>
    </source>
</evidence>
<dbReference type="InterPro" id="IPR050832">
    <property type="entry name" value="Bact_Acetyltransf"/>
</dbReference>
<keyword evidence="5" id="KW-1185">Reference proteome</keyword>
<dbReference type="OrthoDB" id="9799092at2"/>
<dbReference type="Proteomes" id="UP000037660">
    <property type="component" value="Unassembled WGS sequence"/>
</dbReference>
<dbReference type="EMBL" id="BBYR01000013">
    <property type="protein sequence ID" value="GAP35014.1"/>
    <property type="molecule type" value="Genomic_DNA"/>
</dbReference>
<name>A0A0K8NXI9_PISS1</name>
<dbReference type="AlphaFoldDB" id="A0A0K8NXI9"/>
<dbReference type="RefSeq" id="WP_054019102.1">
    <property type="nucleotide sequence ID" value="NZ_BBYR01000013.1"/>
</dbReference>
<dbReference type="PROSITE" id="PS51186">
    <property type="entry name" value="GNAT"/>
    <property type="match status" value="1"/>
</dbReference>
<accession>A0A0K8NXI9</accession>
<dbReference type="InterPro" id="IPR016181">
    <property type="entry name" value="Acyl_CoA_acyltransferase"/>
</dbReference>
<protein>
    <submittedName>
        <fullName evidence="4">Acetyltransferase, GNAT family</fullName>
    </submittedName>
</protein>
<dbReference type="GO" id="GO:0016747">
    <property type="term" value="F:acyltransferase activity, transferring groups other than amino-acyl groups"/>
    <property type="evidence" value="ECO:0007669"/>
    <property type="project" value="InterPro"/>
</dbReference>
<reference evidence="4 5" key="2">
    <citation type="journal article" date="2016" name="Science">
        <title>A bacterium that degrades and assimilates poly(ethylene terephthalate).</title>
        <authorList>
            <person name="Yoshida S."/>
            <person name="Hiraga K."/>
            <person name="Takehana T."/>
            <person name="Taniguchi I."/>
            <person name="Yamaji H."/>
            <person name="Maeda Y."/>
            <person name="Toyohara K."/>
            <person name="Miyamoto K."/>
            <person name="Kimura Y."/>
            <person name="Oda K."/>
        </authorList>
    </citation>
    <scope>NUCLEOTIDE SEQUENCE [LARGE SCALE GENOMIC DNA]</scope>
    <source>
        <strain evidence="5">NBRC 110686 / TISTR 2288 / 201-F6</strain>
    </source>
</reference>
<evidence type="ECO:0000313" key="5">
    <source>
        <dbReference type="Proteomes" id="UP000037660"/>
    </source>
</evidence>
<dbReference type="SUPFAM" id="SSF55729">
    <property type="entry name" value="Acyl-CoA N-acyltransferases (Nat)"/>
    <property type="match status" value="1"/>
</dbReference>
<evidence type="ECO:0000256" key="1">
    <source>
        <dbReference type="ARBA" id="ARBA00022679"/>
    </source>
</evidence>
<evidence type="ECO:0000256" key="2">
    <source>
        <dbReference type="ARBA" id="ARBA00023315"/>
    </source>
</evidence>
<comment type="caution">
    <text evidence="4">The sequence shown here is derived from an EMBL/GenBank/DDBJ whole genome shotgun (WGS) entry which is preliminary data.</text>
</comment>
<dbReference type="CDD" id="cd04301">
    <property type="entry name" value="NAT_SF"/>
    <property type="match status" value="1"/>
</dbReference>
<proteinExistence type="predicted"/>
<keyword evidence="2" id="KW-0012">Acyltransferase</keyword>
<dbReference type="Pfam" id="PF00583">
    <property type="entry name" value="Acetyltransf_1"/>
    <property type="match status" value="1"/>
</dbReference>